<sequence>MPVQVSLRSSPTLQQIDTNSQLGVFCKFTDWGLNPFIQIISEGTKEDWPQHGPLRDPTGAWPQLDAAPFTTALHWCLAMQTVPNPAQRAPVQATGCQLIQECAVGDSVKGLAEVQIDSIHSLSSIHQLGHLVIKADQAGQTQSTPPKPVLTGSDTLAILSQLETVSASSYKVSLFCVIKGAATRSEHQQKGHSDVIETGVKVSSEPDTYSLINNVHVIEFYLKPVEKE</sequence>
<protein>
    <submittedName>
        <fullName evidence="1">Uncharacterized protein</fullName>
    </submittedName>
</protein>
<evidence type="ECO:0000313" key="1">
    <source>
        <dbReference type="EMBL" id="RMC11777.1"/>
    </source>
</evidence>
<gene>
    <name evidence="1" type="ORF">DUI87_11902</name>
</gene>
<comment type="caution">
    <text evidence="1">The sequence shown here is derived from an EMBL/GenBank/DDBJ whole genome shotgun (WGS) entry which is preliminary data.</text>
</comment>
<dbReference type="EMBL" id="QRBI01000108">
    <property type="protein sequence ID" value="RMC11777.1"/>
    <property type="molecule type" value="Genomic_DNA"/>
</dbReference>
<dbReference type="AlphaFoldDB" id="A0A3M0KXD2"/>
<dbReference type="Proteomes" id="UP000269221">
    <property type="component" value="Unassembled WGS sequence"/>
</dbReference>
<accession>A0A3M0KXD2</accession>
<organism evidence="1 2">
    <name type="scientific">Hirundo rustica rustica</name>
    <dbReference type="NCBI Taxonomy" id="333673"/>
    <lineage>
        <taxon>Eukaryota</taxon>
        <taxon>Metazoa</taxon>
        <taxon>Chordata</taxon>
        <taxon>Craniata</taxon>
        <taxon>Vertebrata</taxon>
        <taxon>Euteleostomi</taxon>
        <taxon>Archelosauria</taxon>
        <taxon>Archosauria</taxon>
        <taxon>Dinosauria</taxon>
        <taxon>Saurischia</taxon>
        <taxon>Theropoda</taxon>
        <taxon>Coelurosauria</taxon>
        <taxon>Aves</taxon>
        <taxon>Neognathae</taxon>
        <taxon>Neoaves</taxon>
        <taxon>Telluraves</taxon>
        <taxon>Australaves</taxon>
        <taxon>Passeriformes</taxon>
        <taxon>Sylvioidea</taxon>
        <taxon>Hirundinidae</taxon>
        <taxon>Hirundo</taxon>
    </lineage>
</organism>
<proteinExistence type="predicted"/>
<keyword evidence="2" id="KW-1185">Reference proteome</keyword>
<evidence type="ECO:0000313" key="2">
    <source>
        <dbReference type="Proteomes" id="UP000269221"/>
    </source>
</evidence>
<name>A0A3M0KXD2_HIRRU</name>
<reference evidence="1 2" key="1">
    <citation type="submission" date="2018-07" db="EMBL/GenBank/DDBJ databases">
        <title>A high quality draft genome assembly of the barn swallow (H. rustica rustica).</title>
        <authorList>
            <person name="Formenti G."/>
            <person name="Chiara M."/>
            <person name="Poveda L."/>
            <person name="Francoijs K.-J."/>
            <person name="Bonisoli-Alquati A."/>
            <person name="Canova L."/>
            <person name="Gianfranceschi L."/>
            <person name="Horner D.S."/>
            <person name="Saino N."/>
        </authorList>
    </citation>
    <scope>NUCLEOTIDE SEQUENCE [LARGE SCALE GENOMIC DNA]</scope>
    <source>
        <strain evidence="1">Chelidonia</strain>
        <tissue evidence="1">Blood</tissue>
    </source>
</reference>